<dbReference type="AlphaFoldDB" id="A0A200Q8I4"/>
<name>A0A200Q8I4_MACCD</name>
<dbReference type="InParanoid" id="A0A200Q8I4"/>
<protein>
    <submittedName>
        <fullName evidence="1">Uncharacterized protein</fullName>
    </submittedName>
</protein>
<gene>
    <name evidence="1" type="ORF">BVC80_1733g14</name>
</gene>
<dbReference type="EMBL" id="MVGT01002752">
    <property type="protein sequence ID" value="OVA06697.1"/>
    <property type="molecule type" value="Genomic_DNA"/>
</dbReference>
<sequence>MEIGSALIRLLLQIFSVIRGPSLIVHITSSSSSSRWSCANQVMVTLDLLRDALLGGKRKEEEEGRTEGASFGMKN</sequence>
<evidence type="ECO:0000313" key="2">
    <source>
        <dbReference type="Proteomes" id="UP000195402"/>
    </source>
</evidence>
<accession>A0A200Q8I4</accession>
<dbReference type="Proteomes" id="UP000195402">
    <property type="component" value="Unassembled WGS sequence"/>
</dbReference>
<organism evidence="1 2">
    <name type="scientific">Macleaya cordata</name>
    <name type="common">Five-seeded plume-poppy</name>
    <name type="synonym">Bocconia cordata</name>
    <dbReference type="NCBI Taxonomy" id="56857"/>
    <lineage>
        <taxon>Eukaryota</taxon>
        <taxon>Viridiplantae</taxon>
        <taxon>Streptophyta</taxon>
        <taxon>Embryophyta</taxon>
        <taxon>Tracheophyta</taxon>
        <taxon>Spermatophyta</taxon>
        <taxon>Magnoliopsida</taxon>
        <taxon>Ranunculales</taxon>
        <taxon>Papaveraceae</taxon>
        <taxon>Papaveroideae</taxon>
        <taxon>Macleaya</taxon>
    </lineage>
</organism>
<reference evidence="1 2" key="1">
    <citation type="journal article" date="2017" name="Mol. Plant">
        <title>The Genome of Medicinal Plant Macleaya cordata Provides New Insights into Benzylisoquinoline Alkaloids Metabolism.</title>
        <authorList>
            <person name="Liu X."/>
            <person name="Liu Y."/>
            <person name="Huang P."/>
            <person name="Ma Y."/>
            <person name="Qing Z."/>
            <person name="Tang Q."/>
            <person name="Cao H."/>
            <person name="Cheng P."/>
            <person name="Zheng Y."/>
            <person name="Yuan Z."/>
            <person name="Zhou Y."/>
            <person name="Liu J."/>
            <person name="Tang Z."/>
            <person name="Zhuo Y."/>
            <person name="Zhang Y."/>
            <person name="Yu L."/>
            <person name="Huang J."/>
            <person name="Yang P."/>
            <person name="Peng Q."/>
            <person name="Zhang J."/>
            <person name="Jiang W."/>
            <person name="Zhang Z."/>
            <person name="Lin K."/>
            <person name="Ro D.K."/>
            <person name="Chen X."/>
            <person name="Xiong X."/>
            <person name="Shang Y."/>
            <person name="Huang S."/>
            <person name="Zeng J."/>
        </authorList>
    </citation>
    <scope>NUCLEOTIDE SEQUENCE [LARGE SCALE GENOMIC DNA]</scope>
    <source>
        <strain evidence="2">cv. BLH2017</strain>
        <tissue evidence="1">Root</tissue>
    </source>
</reference>
<keyword evidence="2" id="KW-1185">Reference proteome</keyword>
<proteinExistence type="predicted"/>
<comment type="caution">
    <text evidence="1">The sequence shown here is derived from an EMBL/GenBank/DDBJ whole genome shotgun (WGS) entry which is preliminary data.</text>
</comment>
<evidence type="ECO:0000313" key="1">
    <source>
        <dbReference type="EMBL" id="OVA06697.1"/>
    </source>
</evidence>